<proteinExistence type="predicted"/>
<evidence type="ECO:0000313" key="3">
    <source>
        <dbReference type="Proteomes" id="UP000324797"/>
    </source>
</evidence>
<organism evidence="2 3">
    <name type="scientific">Bradyrhizobium hipponense</name>
    <dbReference type="NCBI Taxonomy" id="2605638"/>
    <lineage>
        <taxon>Bacteria</taxon>
        <taxon>Pseudomonadati</taxon>
        <taxon>Pseudomonadota</taxon>
        <taxon>Alphaproteobacteria</taxon>
        <taxon>Hyphomicrobiales</taxon>
        <taxon>Nitrobacteraceae</taxon>
        <taxon>Bradyrhizobium</taxon>
    </lineage>
</organism>
<dbReference type="Proteomes" id="UP000324797">
    <property type="component" value="Unassembled WGS sequence"/>
</dbReference>
<evidence type="ECO:0000259" key="1">
    <source>
        <dbReference type="Pfam" id="PF22653"/>
    </source>
</evidence>
<feature type="domain" description="DUF7007" evidence="1">
    <location>
        <begin position="10"/>
        <end position="132"/>
    </location>
</feature>
<comment type="caution">
    <text evidence="2">The sequence shown here is derived from an EMBL/GenBank/DDBJ whole genome shotgun (WGS) entry which is preliminary data.</text>
</comment>
<reference evidence="2 3" key="1">
    <citation type="submission" date="2019-08" db="EMBL/GenBank/DDBJ databases">
        <title>Bradyrhizobium hipponensis sp. nov., a rhizobium isolated from a Lupinus angustifolius root nodule in Tunisia.</title>
        <authorList>
            <person name="Off K."/>
            <person name="Rejili M."/>
            <person name="Mars M."/>
            <person name="Brachmann A."/>
            <person name="Marin M."/>
        </authorList>
    </citation>
    <scope>NUCLEOTIDE SEQUENCE [LARGE SCALE GENOMIC DNA]</scope>
    <source>
        <strain evidence="3">aSej3</strain>
    </source>
</reference>
<accession>A0A5S4YM82</accession>
<gene>
    <name evidence="2" type="ORF">FXV83_16170</name>
</gene>
<name>A0A5S4YM82_9BRAD</name>
<dbReference type="InterPro" id="IPR054276">
    <property type="entry name" value="DUF7007"/>
</dbReference>
<keyword evidence="3" id="KW-1185">Reference proteome</keyword>
<protein>
    <recommendedName>
        <fullName evidence="1">DUF7007 domain-containing protein</fullName>
    </recommendedName>
</protein>
<dbReference type="AlphaFoldDB" id="A0A5S4YM82"/>
<sequence>MSEYKRSECPKSSPWGAIQDKRELAPGIWQVSTAGHGGIKLSRERNAAVPEYMRSAGGWYEEDCQWSIAAMVHKEAFQRVVTIEGRPDKTEYEYALDSFRGWYPDQYEQFFGVTLKPGESRTRDEARWRDENATKFVLASAWGDWAKWVPKGKVGVVARRQSDGAEKWFLIDDTSYNARHKAGTFGIVIDLATDKEITKPETP</sequence>
<dbReference type="EMBL" id="VSTH01000051">
    <property type="protein sequence ID" value="TYO65470.1"/>
    <property type="molecule type" value="Genomic_DNA"/>
</dbReference>
<dbReference type="RefSeq" id="WP_148740404.1">
    <property type="nucleotide sequence ID" value="NZ_VSTH01000051.1"/>
</dbReference>
<dbReference type="Pfam" id="PF22653">
    <property type="entry name" value="DUF7007"/>
    <property type="match status" value="1"/>
</dbReference>
<evidence type="ECO:0000313" key="2">
    <source>
        <dbReference type="EMBL" id="TYO65470.1"/>
    </source>
</evidence>